<dbReference type="PANTHER" id="PTHR30055:SF235">
    <property type="entry name" value="TRANSCRIPTIONAL REGULATORY PROTEIN"/>
    <property type="match status" value="1"/>
</dbReference>
<keyword evidence="5" id="KW-1185">Reference proteome</keyword>
<dbReference type="PANTHER" id="PTHR30055">
    <property type="entry name" value="HTH-TYPE TRANSCRIPTIONAL REGULATOR RUTR"/>
    <property type="match status" value="1"/>
</dbReference>
<dbReference type="SUPFAM" id="SSF48498">
    <property type="entry name" value="Tetracyclin repressor-like, C-terminal domain"/>
    <property type="match status" value="1"/>
</dbReference>
<dbReference type="Gene3D" id="1.10.357.10">
    <property type="entry name" value="Tetracycline Repressor, domain 2"/>
    <property type="match status" value="1"/>
</dbReference>
<evidence type="ECO:0000313" key="5">
    <source>
        <dbReference type="Proteomes" id="UP000199515"/>
    </source>
</evidence>
<feature type="domain" description="HTH tetR-type" evidence="3">
    <location>
        <begin position="11"/>
        <end position="71"/>
    </location>
</feature>
<dbReference type="PROSITE" id="PS01081">
    <property type="entry name" value="HTH_TETR_1"/>
    <property type="match status" value="1"/>
</dbReference>
<dbReference type="RefSeq" id="WP_091296464.1">
    <property type="nucleotide sequence ID" value="NZ_FNON01000009.1"/>
</dbReference>
<dbReference type="InterPro" id="IPR023772">
    <property type="entry name" value="DNA-bd_HTH_TetR-type_CS"/>
</dbReference>
<dbReference type="SUPFAM" id="SSF46689">
    <property type="entry name" value="Homeodomain-like"/>
    <property type="match status" value="1"/>
</dbReference>
<reference evidence="4 5" key="1">
    <citation type="submission" date="2016-10" db="EMBL/GenBank/DDBJ databases">
        <authorList>
            <person name="de Groot N.N."/>
        </authorList>
    </citation>
    <scope>NUCLEOTIDE SEQUENCE [LARGE SCALE GENOMIC DNA]</scope>
    <source>
        <strain evidence="4 5">CPCC 202699</strain>
    </source>
</reference>
<dbReference type="GO" id="GO:0003700">
    <property type="term" value="F:DNA-binding transcription factor activity"/>
    <property type="evidence" value="ECO:0007669"/>
    <property type="project" value="TreeGrafter"/>
</dbReference>
<dbReference type="AlphaFoldDB" id="A0A1H3Q902"/>
<accession>A0A1H3Q902</accession>
<dbReference type="InterPro" id="IPR050109">
    <property type="entry name" value="HTH-type_TetR-like_transc_reg"/>
</dbReference>
<protein>
    <submittedName>
        <fullName evidence="4">DNA-binding transcriptional regulator, AcrR family</fullName>
    </submittedName>
</protein>
<dbReference type="PROSITE" id="PS50977">
    <property type="entry name" value="HTH_TETR_2"/>
    <property type="match status" value="1"/>
</dbReference>
<evidence type="ECO:0000256" key="2">
    <source>
        <dbReference type="PROSITE-ProRule" id="PRU00335"/>
    </source>
</evidence>
<dbReference type="InterPro" id="IPR001647">
    <property type="entry name" value="HTH_TetR"/>
</dbReference>
<dbReference type="InterPro" id="IPR036271">
    <property type="entry name" value="Tet_transcr_reg_TetR-rel_C_sf"/>
</dbReference>
<dbReference type="PRINTS" id="PR00455">
    <property type="entry name" value="HTHTETR"/>
</dbReference>
<dbReference type="STRING" id="589385.SAMN05421504_109195"/>
<dbReference type="InterPro" id="IPR009057">
    <property type="entry name" value="Homeodomain-like_sf"/>
</dbReference>
<proteinExistence type="predicted"/>
<gene>
    <name evidence="4" type="ORF">SAMN05421504_109195</name>
</gene>
<dbReference type="Proteomes" id="UP000199515">
    <property type="component" value="Unassembled WGS sequence"/>
</dbReference>
<dbReference type="Pfam" id="PF17920">
    <property type="entry name" value="TetR_C_16"/>
    <property type="match status" value="1"/>
</dbReference>
<evidence type="ECO:0000313" key="4">
    <source>
        <dbReference type="EMBL" id="SDZ10024.1"/>
    </source>
</evidence>
<feature type="DNA-binding region" description="H-T-H motif" evidence="2">
    <location>
        <begin position="34"/>
        <end position="53"/>
    </location>
</feature>
<dbReference type="Gene3D" id="1.10.10.60">
    <property type="entry name" value="Homeodomain-like"/>
    <property type="match status" value="1"/>
</dbReference>
<keyword evidence="1 2" id="KW-0238">DNA-binding</keyword>
<sequence>MAQAGRRPGQTETRERILDAARQRFGAQGYSGATVRGIAADAGVNAALLHHFFGSKQKLFVAAMNIPVDPEVVVPLILSGPVEETGERLVRMFLGFWETPDGRAPFLAMLRSAATSEPAAAMMRQFMEQAVLAKVAEARGIPRTRVAAAAAQMMGVALLRYIVRVPALADATPDELVKLLAPVVQHYLDGDGS</sequence>
<name>A0A1H3Q902_9PSEU</name>
<dbReference type="InterPro" id="IPR041678">
    <property type="entry name" value="TetR_C_16"/>
</dbReference>
<dbReference type="EMBL" id="FNON01000009">
    <property type="protein sequence ID" value="SDZ10024.1"/>
    <property type="molecule type" value="Genomic_DNA"/>
</dbReference>
<dbReference type="GO" id="GO:0000976">
    <property type="term" value="F:transcription cis-regulatory region binding"/>
    <property type="evidence" value="ECO:0007669"/>
    <property type="project" value="TreeGrafter"/>
</dbReference>
<dbReference type="Pfam" id="PF00440">
    <property type="entry name" value="TetR_N"/>
    <property type="match status" value="1"/>
</dbReference>
<dbReference type="OrthoDB" id="3210235at2"/>
<organism evidence="4 5">
    <name type="scientific">Amycolatopsis xylanica</name>
    <dbReference type="NCBI Taxonomy" id="589385"/>
    <lineage>
        <taxon>Bacteria</taxon>
        <taxon>Bacillati</taxon>
        <taxon>Actinomycetota</taxon>
        <taxon>Actinomycetes</taxon>
        <taxon>Pseudonocardiales</taxon>
        <taxon>Pseudonocardiaceae</taxon>
        <taxon>Amycolatopsis</taxon>
    </lineage>
</organism>
<evidence type="ECO:0000259" key="3">
    <source>
        <dbReference type="PROSITE" id="PS50977"/>
    </source>
</evidence>
<evidence type="ECO:0000256" key="1">
    <source>
        <dbReference type="ARBA" id="ARBA00023125"/>
    </source>
</evidence>